<reference evidence="2" key="1">
    <citation type="submission" date="2022-03" db="EMBL/GenBank/DDBJ databases">
        <title>Genomic analyses of argali, domestic sheep and their hybrids provide insights into chromosomal evolution, heterosis and genetic basis of agronomic traits.</title>
        <authorList>
            <person name="Li M."/>
        </authorList>
    </citation>
    <scope>NUCLEOTIDE SEQUENCE</scope>
    <source>
        <strain evidence="2">CAU-MHL-2022a</strain>
        <tissue evidence="2">Skin</tissue>
    </source>
</reference>
<dbReference type="EMBL" id="JAKZEL010000005">
    <property type="protein sequence ID" value="KAI4543712.1"/>
    <property type="molecule type" value="Genomic_DNA"/>
</dbReference>
<evidence type="ECO:0000256" key="1">
    <source>
        <dbReference type="SAM" id="MobiDB-lite"/>
    </source>
</evidence>
<feature type="region of interest" description="Disordered" evidence="1">
    <location>
        <begin position="20"/>
        <end position="42"/>
    </location>
</feature>
<organism evidence="2 3">
    <name type="scientific">Ovis ammon polii</name>
    <dbReference type="NCBI Taxonomy" id="230172"/>
    <lineage>
        <taxon>Eukaryota</taxon>
        <taxon>Metazoa</taxon>
        <taxon>Chordata</taxon>
        <taxon>Craniata</taxon>
        <taxon>Vertebrata</taxon>
        <taxon>Euteleostomi</taxon>
        <taxon>Mammalia</taxon>
        <taxon>Eutheria</taxon>
        <taxon>Laurasiatheria</taxon>
        <taxon>Artiodactyla</taxon>
        <taxon>Ruminantia</taxon>
        <taxon>Pecora</taxon>
        <taxon>Bovidae</taxon>
        <taxon>Caprinae</taxon>
        <taxon>Ovis</taxon>
    </lineage>
</organism>
<comment type="caution">
    <text evidence="2">The sequence shown here is derived from an EMBL/GenBank/DDBJ whole genome shotgun (WGS) entry which is preliminary data.</text>
</comment>
<gene>
    <name evidence="2" type="ORF">MG293_006506</name>
</gene>
<dbReference type="AlphaFoldDB" id="A0AAD4UFJ3"/>
<evidence type="ECO:0000313" key="3">
    <source>
        <dbReference type="Proteomes" id="UP001214576"/>
    </source>
</evidence>
<dbReference type="Proteomes" id="UP001214576">
    <property type="component" value="Unassembled WGS sequence"/>
</dbReference>
<protein>
    <submittedName>
        <fullName evidence="2">Uncharacterized protein</fullName>
    </submittedName>
</protein>
<sequence length="121" mass="14311">MLTEHLLRDQHWEYLPWTSSRPRNKDRKRSVKRQHREAPVRPRRAYREITAGSQRRLNSHFQCSIIFAPVSLPTTQKRLCFDEIFVFAKFIVDGILTFITALDLLLDHPLECITMATVSFQ</sequence>
<proteinExistence type="predicted"/>
<feature type="compositionally biased region" description="Basic residues" evidence="1">
    <location>
        <begin position="22"/>
        <end position="35"/>
    </location>
</feature>
<evidence type="ECO:0000313" key="2">
    <source>
        <dbReference type="EMBL" id="KAI4543712.1"/>
    </source>
</evidence>
<accession>A0AAD4UFJ3</accession>
<name>A0AAD4UFJ3_OVIAM</name>
<keyword evidence="3" id="KW-1185">Reference proteome</keyword>